<dbReference type="InterPro" id="IPR027454">
    <property type="entry name" value="Histone_HNS_N"/>
</dbReference>
<proteinExistence type="inferred from homology"/>
<dbReference type="Gene3D" id="1.10.287.1050">
    <property type="entry name" value="H-NS histone-like proteins"/>
    <property type="match status" value="1"/>
</dbReference>
<dbReference type="AlphaFoldDB" id="A0A1G8LIM4"/>
<dbReference type="InterPro" id="IPR027444">
    <property type="entry name" value="H-NS_C_dom"/>
</dbReference>
<evidence type="ECO:0000256" key="6">
    <source>
        <dbReference type="PIRSR" id="PIRSR002096-1"/>
    </source>
</evidence>
<dbReference type="GO" id="GO:0009295">
    <property type="term" value="C:nucleoid"/>
    <property type="evidence" value="ECO:0007669"/>
    <property type="project" value="UniProtKB-SubCell"/>
</dbReference>
<keyword evidence="3" id="KW-0963">Cytoplasm</keyword>
<dbReference type="EMBL" id="FNEM01000002">
    <property type="protein sequence ID" value="SDI55526.1"/>
    <property type="molecule type" value="Genomic_DNA"/>
</dbReference>
<dbReference type="GO" id="GO:0003681">
    <property type="term" value="F:bent DNA binding"/>
    <property type="evidence" value="ECO:0007669"/>
    <property type="project" value="TreeGrafter"/>
</dbReference>
<evidence type="ECO:0000256" key="5">
    <source>
        <dbReference type="PIRNR" id="PIRNR002096"/>
    </source>
</evidence>
<evidence type="ECO:0000313" key="10">
    <source>
        <dbReference type="Proteomes" id="UP000199527"/>
    </source>
</evidence>
<dbReference type="PIRSF" id="PIRSF002096">
    <property type="entry name" value="HnS"/>
    <property type="match status" value="1"/>
</dbReference>
<dbReference type="GO" id="GO:0003680">
    <property type="term" value="F:minor groove of adenine-thymine-rich DNA binding"/>
    <property type="evidence" value="ECO:0007669"/>
    <property type="project" value="TreeGrafter"/>
</dbReference>
<evidence type="ECO:0000256" key="1">
    <source>
        <dbReference type="ARBA" id="ARBA00004453"/>
    </source>
</evidence>
<sequence>MADFLEILTHGRRLKAQVKELELDELKDVIAKLQKIADEREAEAEEEIAAQAERLAKIEAIRKQLAEDGISVDELNALESASPRRKRAPRPAKYKIVVDGETLTWTGQGRTPKAIKEKLDQGHSLEEFLI</sequence>
<evidence type="ECO:0000313" key="9">
    <source>
        <dbReference type="EMBL" id="SDI55526.1"/>
    </source>
</evidence>
<feature type="coiled-coil region" evidence="7">
    <location>
        <begin position="16"/>
        <end position="68"/>
    </location>
</feature>
<accession>A0A1G8LIM4</accession>
<dbReference type="GO" id="GO:0030527">
    <property type="term" value="F:structural constituent of chromatin"/>
    <property type="evidence" value="ECO:0007669"/>
    <property type="project" value="InterPro"/>
</dbReference>
<dbReference type="Gene3D" id="4.10.430.10">
    <property type="entry name" value="Histone-like protein H-NS, C-terminal domain"/>
    <property type="match status" value="1"/>
</dbReference>
<evidence type="ECO:0000256" key="3">
    <source>
        <dbReference type="ARBA" id="ARBA00022490"/>
    </source>
</evidence>
<dbReference type="RefSeq" id="WP_028112049.1">
    <property type="nucleotide sequence ID" value="NZ_FNEM01000002.1"/>
</dbReference>
<dbReference type="GO" id="GO:0032993">
    <property type="term" value="C:protein-DNA complex"/>
    <property type="evidence" value="ECO:0007669"/>
    <property type="project" value="TreeGrafter"/>
</dbReference>
<dbReference type="Proteomes" id="UP000199527">
    <property type="component" value="Unassembled WGS sequence"/>
</dbReference>
<reference evidence="10" key="1">
    <citation type="submission" date="2016-10" db="EMBL/GenBank/DDBJ databases">
        <authorList>
            <person name="Varghese N."/>
            <person name="Submissions S."/>
        </authorList>
    </citation>
    <scope>NUCLEOTIDE SEQUENCE [LARGE SCALE GENOMIC DNA]</scope>
    <source>
        <strain evidence="10">DSM 23317</strain>
    </source>
</reference>
<dbReference type="GO" id="GO:0001217">
    <property type="term" value="F:DNA-binding transcription repressor activity"/>
    <property type="evidence" value="ECO:0007669"/>
    <property type="project" value="TreeGrafter"/>
</dbReference>
<dbReference type="OrthoDB" id="6088948at2"/>
<dbReference type="GO" id="GO:0000976">
    <property type="term" value="F:transcription cis-regulatory region binding"/>
    <property type="evidence" value="ECO:0007669"/>
    <property type="project" value="TreeGrafter"/>
</dbReference>
<dbReference type="GO" id="GO:0005829">
    <property type="term" value="C:cytosol"/>
    <property type="evidence" value="ECO:0007669"/>
    <property type="project" value="TreeGrafter"/>
</dbReference>
<dbReference type="InterPro" id="IPR001801">
    <property type="entry name" value="Histone_HNS"/>
</dbReference>
<dbReference type="InterPro" id="IPR037150">
    <property type="entry name" value="H-NS_C_dom_sf"/>
</dbReference>
<organism evidence="9 10">
    <name type="scientific">Ferrimonas sediminum</name>
    <dbReference type="NCBI Taxonomy" id="718193"/>
    <lineage>
        <taxon>Bacteria</taxon>
        <taxon>Pseudomonadati</taxon>
        <taxon>Pseudomonadota</taxon>
        <taxon>Gammaproteobacteria</taxon>
        <taxon>Alteromonadales</taxon>
        <taxon>Ferrimonadaceae</taxon>
        <taxon>Ferrimonas</taxon>
    </lineage>
</organism>
<dbReference type="GO" id="GO:0046983">
    <property type="term" value="F:protein dimerization activity"/>
    <property type="evidence" value="ECO:0007669"/>
    <property type="project" value="InterPro"/>
</dbReference>
<comment type="similarity">
    <text evidence="2 5">Belongs to the histone-like protein H-NS family.</text>
</comment>
<evidence type="ECO:0000259" key="8">
    <source>
        <dbReference type="SMART" id="SM00528"/>
    </source>
</evidence>
<dbReference type="InterPro" id="IPR054180">
    <property type="entry name" value="H-NS-like_N"/>
</dbReference>
<gene>
    <name evidence="9" type="ORF">SAMN04488540_10275</name>
</gene>
<keyword evidence="10" id="KW-1185">Reference proteome</keyword>
<comment type="subcellular location">
    <subcellularLocation>
        <location evidence="1">Cytoplasm</location>
        <location evidence="1">Nucleoid</location>
    </subcellularLocation>
</comment>
<feature type="DNA-binding region" evidence="6">
    <location>
        <begin position="108"/>
        <end position="113"/>
    </location>
</feature>
<dbReference type="SMART" id="SM00528">
    <property type="entry name" value="HNS"/>
    <property type="match status" value="1"/>
</dbReference>
<dbReference type="PANTHER" id="PTHR38097">
    <property type="match status" value="1"/>
</dbReference>
<keyword evidence="7" id="KW-0175">Coiled coil</keyword>
<dbReference type="SUPFAM" id="SSF81273">
    <property type="entry name" value="H-NS histone-like proteins"/>
    <property type="match status" value="2"/>
</dbReference>
<evidence type="ECO:0000256" key="4">
    <source>
        <dbReference type="ARBA" id="ARBA00023125"/>
    </source>
</evidence>
<dbReference type="Pfam" id="PF00816">
    <property type="entry name" value="Histone_HNS"/>
    <property type="match status" value="1"/>
</dbReference>
<keyword evidence="4 5" id="KW-0238">DNA-binding</keyword>
<feature type="domain" description="DNA-binding protein H-NS-like C-terminal" evidence="8">
    <location>
        <begin position="84"/>
        <end position="130"/>
    </location>
</feature>
<name>A0A1G8LIM4_9GAMM</name>
<dbReference type="PANTHER" id="PTHR38097:SF2">
    <property type="entry name" value="DNA-BINDING PROTEIN STPA"/>
    <property type="match status" value="1"/>
</dbReference>
<protein>
    <recommendedName>
        <fullName evidence="5">DNA-binding protein</fullName>
    </recommendedName>
</protein>
<dbReference type="Pfam" id="PF22470">
    <property type="entry name" value="Histone_HNS_N"/>
    <property type="match status" value="1"/>
</dbReference>
<evidence type="ECO:0000256" key="2">
    <source>
        <dbReference type="ARBA" id="ARBA00010610"/>
    </source>
</evidence>
<evidence type="ECO:0000256" key="7">
    <source>
        <dbReference type="SAM" id="Coils"/>
    </source>
</evidence>